<organism evidence="12 13">
    <name type="scientific">Cudoniella acicularis</name>
    <dbReference type="NCBI Taxonomy" id="354080"/>
    <lineage>
        <taxon>Eukaryota</taxon>
        <taxon>Fungi</taxon>
        <taxon>Dikarya</taxon>
        <taxon>Ascomycota</taxon>
        <taxon>Pezizomycotina</taxon>
        <taxon>Leotiomycetes</taxon>
        <taxon>Helotiales</taxon>
        <taxon>Tricladiaceae</taxon>
        <taxon>Cudoniella</taxon>
    </lineage>
</organism>
<keyword evidence="4" id="KW-0547">Nucleotide-binding</keyword>
<dbReference type="Pfam" id="PF00664">
    <property type="entry name" value="ABC_membrane"/>
    <property type="match status" value="2"/>
</dbReference>
<accession>A0A8H4QX66</accession>
<evidence type="ECO:0000256" key="6">
    <source>
        <dbReference type="ARBA" id="ARBA00022989"/>
    </source>
</evidence>
<dbReference type="AlphaFoldDB" id="A0A8H4QX66"/>
<sequence length="1259" mass="140073">MFDSRFYTSIRGRLFVNCALNIATSIRPSASGIFVPKETTSATIPAAALGLAGALVISILSYFENSRSLKPSFLLNLYLFFSLIFDIVRARSLWLRGFNLAITGLFNASCGLKFLLLALEATEKRRYIKSTMAYGPEETSGVLGSCMFLFLNRLVFVGFKNSLQIGDLYLLDQEMITARLQLKFQKHWVSRPKKNSTELYKAFFSTLKLQMLLPIIPALAVVTFTIIQPLLLNGFLKFLIEPGNSDSTNYGYGFMVAYLVVYIGIAVSAGCYWHRVYRAATQLRGILVSAIYQKTLERSSSSSNNLTAVSLMSTDVEVIVTGFSQLHEIWSNFLQIGVATWLLKIQLGLACIAPIILALFCIVTSIIVGTLAEGRQKVWMEALQKRVGITSVMLSAMKGIKIMGMSPNLSKLVQSLRHWVSELSELFNTEYIFRVVGVKKMQLLQAHFRFLCMASLQSSEPLEVSRGFTSLSLIALLTVPLGNLLFSLEPLVASKACFERVGAFLAGETETRNDRRNVSPEYQTEPLEFLMNSEKDFQKYNDVKSYPTIAVGIENGVFGWKPWQPVLSNINIKFQKSELTLLMGPVASGKSTLLKAILGELPLSEGSINILLDHSKIGFCDQTPWLQNVSVRENILGFSGIDAPWYDTVVSACCLKDDFNSFPAGDRSIVGSNGIALSGGQKQRVAIARAIYSRARIVILDDVLSGQDVTTQNLLIKNVLGPEGLLRKCKITVILATHSLYLLSFAHKIILLNKSGAIQDQGTYEELKSRSNLPYTYNEPNDPTNEKIMKVNASDAIKTAESQTPQLSQLSELFHDPTRSQPANDLGIYKYYFKTVGLWYLVIFVTTQVAFSFFYIFPTIWLEFWTKSNARNPNQQLDVYLGVYGAIQVVSLLVVILSACADSDTEIRHQAPLDNIANSNGVATIATASGYITLAFPFLVIVLYALQKVYLRTSQRLRLIDLEAKGPLYAQFLETLNGLATIRAFNWQDQSFTKGNDLLDTSQRPFYLLFMIQRWLTLVLDLTCAALAFLVVTLAVKLRTSPGFTGVALVNIIMLGTNTVDLLKGWTKLETSLGAINRIMTFSAKTKSEDLSGEAEQPHMNWPESGGIEFEGVSAFYNGKSSLILALFRMIELSAGSIRVDGQDISTLPRQYLRSRLNAVPQESCFFTGSVRLNVDPHETSTDDEIIEALRKVDLWVLLESRGGLESDLDAESLSHGQRQLFCLARAILRNCKIVVLDEVTSRFVILFPNECADKANIW</sequence>
<evidence type="ECO:0000256" key="8">
    <source>
        <dbReference type="ARBA" id="ARBA00023180"/>
    </source>
</evidence>
<feature type="transmembrane region" description="Helical" evidence="9">
    <location>
        <begin position="12"/>
        <end position="30"/>
    </location>
</feature>
<evidence type="ECO:0000259" key="10">
    <source>
        <dbReference type="PROSITE" id="PS50893"/>
    </source>
</evidence>
<keyword evidence="2" id="KW-0813">Transport</keyword>
<evidence type="ECO:0000256" key="9">
    <source>
        <dbReference type="SAM" id="Phobius"/>
    </source>
</evidence>
<dbReference type="CDD" id="cd18580">
    <property type="entry name" value="ABC_6TM_ABCC_D2"/>
    <property type="match status" value="1"/>
</dbReference>
<keyword evidence="5" id="KW-0067">ATP-binding</keyword>
<evidence type="ECO:0000256" key="1">
    <source>
        <dbReference type="ARBA" id="ARBA00004141"/>
    </source>
</evidence>
<feature type="domain" description="ABC transmembrane type-1" evidence="11">
    <location>
        <begin position="921"/>
        <end position="1038"/>
    </location>
</feature>
<dbReference type="InterPro" id="IPR017871">
    <property type="entry name" value="ABC_transporter-like_CS"/>
</dbReference>
<feature type="transmembrane region" description="Helical" evidence="9">
    <location>
        <begin position="252"/>
        <end position="274"/>
    </location>
</feature>
<feature type="transmembrane region" description="Helical" evidence="9">
    <location>
        <begin position="922"/>
        <end position="946"/>
    </location>
</feature>
<comment type="subcellular location">
    <subcellularLocation>
        <location evidence="1">Membrane</location>
        <topology evidence="1">Multi-pass membrane protein</topology>
    </subcellularLocation>
</comment>
<keyword evidence="8" id="KW-0325">Glycoprotein</keyword>
<dbReference type="SUPFAM" id="SSF90123">
    <property type="entry name" value="ABC transporter transmembrane region"/>
    <property type="match status" value="2"/>
</dbReference>
<dbReference type="InterPro" id="IPR036640">
    <property type="entry name" value="ABC1_TM_sf"/>
</dbReference>
<dbReference type="GO" id="GO:0140359">
    <property type="term" value="F:ABC-type transporter activity"/>
    <property type="evidence" value="ECO:0007669"/>
    <property type="project" value="InterPro"/>
</dbReference>
<name>A0A8H4QX66_9HELO</name>
<dbReference type="InterPro" id="IPR044746">
    <property type="entry name" value="ABCC_6TM_D1"/>
</dbReference>
<dbReference type="PANTHER" id="PTHR24223:SF399">
    <property type="entry name" value="ABC TRANSPORTER ATNG"/>
    <property type="match status" value="1"/>
</dbReference>
<dbReference type="GO" id="GO:0016020">
    <property type="term" value="C:membrane"/>
    <property type="evidence" value="ECO:0007669"/>
    <property type="project" value="UniProtKB-SubCell"/>
</dbReference>
<dbReference type="InterPro" id="IPR050173">
    <property type="entry name" value="ABC_transporter_C-like"/>
</dbReference>
<dbReference type="PROSITE" id="PS50893">
    <property type="entry name" value="ABC_TRANSPORTER_2"/>
    <property type="match status" value="1"/>
</dbReference>
<dbReference type="CDD" id="cd18579">
    <property type="entry name" value="ABC_6TM_ABCC_D1"/>
    <property type="match status" value="1"/>
</dbReference>
<feature type="transmembrane region" description="Helical" evidence="9">
    <location>
        <begin position="881"/>
        <end position="901"/>
    </location>
</feature>
<keyword evidence="6 9" id="KW-1133">Transmembrane helix</keyword>
<feature type="transmembrane region" description="Helical" evidence="9">
    <location>
        <begin position="100"/>
        <end position="119"/>
    </location>
</feature>
<keyword evidence="13" id="KW-1185">Reference proteome</keyword>
<dbReference type="SMART" id="SM00382">
    <property type="entry name" value="AAA"/>
    <property type="match status" value="1"/>
</dbReference>
<evidence type="ECO:0000313" key="13">
    <source>
        <dbReference type="Proteomes" id="UP000566819"/>
    </source>
</evidence>
<dbReference type="Proteomes" id="UP000566819">
    <property type="component" value="Unassembled WGS sequence"/>
</dbReference>
<feature type="domain" description="ABC transmembrane type-1" evidence="11">
    <location>
        <begin position="218"/>
        <end position="417"/>
    </location>
</feature>
<evidence type="ECO:0000313" key="12">
    <source>
        <dbReference type="EMBL" id="KAF4618396.1"/>
    </source>
</evidence>
<gene>
    <name evidence="12" type="ORF">G7Y89_g14908</name>
</gene>
<feature type="transmembrane region" description="Helical" evidence="9">
    <location>
        <begin position="838"/>
        <end position="861"/>
    </location>
</feature>
<protein>
    <submittedName>
        <fullName evidence="12">Uncharacterized protein</fullName>
    </submittedName>
</protein>
<dbReference type="Gene3D" id="1.20.1560.10">
    <property type="entry name" value="ABC transporter type 1, transmembrane domain"/>
    <property type="match status" value="2"/>
</dbReference>
<dbReference type="CDD" id="cd03250">
    <property type="entry name" value="ABCC_MRP_domain1"/>
    <property type="match status" value="1"/>
</dbReference>
<dbReference type="Pfam" id="PF00005">
    <property type="entry name" value="ABC_tran"/>
    <property type="match status" value="2"/>
</dbReference>
<dbReference type="OrthoDB" id="6500128at2759"/>
<dbReference type="InterPro" id="IPR003439">
    <property type="entry name" value="ABC_transporter-like_ATP-bd"/>
</dbReference>
<proteinExistence type="predicted"/>
<dbReference type="PANTHER" id="PTHR24223">
    <property type="entry name" value="ATP-BINDING CASSETTE SUB-FAMILY C"/>
    <property type="match status" value="1"/>
</dbReference>
<dbReference type="Gene3D" id="3.40.50.300">
    <property type="entry name" value="P-loop containing nucleotide triphosphate hydrolases"/>
    <property type="match status" value="2"/>
</dbReference>
<dbReference type="GO" id="GO:0016887">
    <property type="term" value="F:ATP hydrolysis activity"/>
    <property type="evidence" value="ECO:0007669"/>
    <property type="project" value="InterPro"/>
</dbReference>
<dbReference type="InterPro" id="IPR003593">
    <property type="entry name" value="AAA+_ATPase"/>
</dbReference>
<dbReference type="PROSITE" id="PS50929">
    <property type="entry name" value="ABC_TM1F"/>
    <property type="match status" value="2"/>
</dbReference>
<evidence type="ECO:0000256" key="5">
    <source>
        <dbReference type="ARBA" id="ARBA00022840"/>
    </source>
</evidence>
<dbReference type="InterPro" id="IPR027417">
    <property type="entry name" value="P-loop_NTPase"/>
</dbReference>
<keyword evidence="3 9" id="KW-0812">Transmembrane</keyword>
<evidence type="ECO:0000259" key="11">
    <source>
        <dbReference type="PROSITE" id="PS50929"/>
    </source>
</evidence>
<dbReference type="InterPro" id="IPR044726">
    <property type="entry name" value="ABCC_6TM_D2"/>
</dbReference>
<dbReference type="EMBL" id="JAAMPI010002108">
    <property type="protein sequence ID" value="KAF4618396.1"/>
    <property type="molecule type" value="Genomic_DNA"/>
</dbReference>
<reference evidence="12 13" key="1">
    <citation type="submission" date="2020-03" db="EMBL/GenBank/DDBJ databases">
        <title>Draft Genome Sequence of Cudoniella acicularis.</title>
        <authorList>
            <person name="Buettner E."/>
            <person name="Kellner H."/>
        </authorList>
    </citation>
    <scope>NUCLEOTIDE SEQUENCE [LARGE SCALE GENOMIC DNA]</scope>
    <source>
        <strain evidence="12 13">DSM 108380</strain>
    </source>
</reference>
<feature type="transmembrane region" description="Helical" evidence="9">
    <location>
        <begin position="1015"/>
        <end position="1036"/>
    </location>
</feature>
<dbReference type="InterPro" id="IPR011527">
    <property type="entry name" value="ABC1_TM_dom"/>
</dbReference>
<evidence type="ECO:0000256" key="7">
    <source>
        <dbReference type="ARBA" id="ARBA00023136"/>
    </source>
</evidence>
<dbReference type="SUPFAM" id="SSF52540">
    <property type="entry name" value="P-loop containing nucleoside triphosphate hydrolases"/>
    <property type="match status" value="2"/>
</dbReference>
<feature type="transmembrane region" description="Helical" evidence="9">
    <location>
        <begin position="75"/>
        <end position="94"/>
    </location>
</feature>
<dbReference type="GO" id="GO:0005524">
    <property type="term" value="F:ATP binding"/>
    <property type="evidence" value="ECO:0007669"/>
    <property type="project" value="UniProtKB-KW"/>
</dbReference>
<evidence type="ECO:0000256" key="2">
    <source>
        <dbReference type="ARBA" id="ARBA00022448"/>
    </source>
</evidence>
<dbReference type="PROSITE" id="PS00211">
    <property type="entry name" value="ABC_TRANSPORTER_1"/>
    <property type="match status" value="1"/>
</dbReference>
<keyword evidence="7 9" id="KW-0472">Membrane</keyword>
<feature type="transmembrane region" description="Helical" evidence="9">
    <location>
        <begin position="42"/>
        <end position="63"/>
    </location>
</feature>
<feature type="transmembrane region" description="Helical" evidence="9">
    <location>
        <begin position="211"/>
        <end position="232"/>
    </location>
</feature>
<feature type="transmembrane region" description="Helical" evidence="9">
    <location>
        <begin position="347"/>
        <end position="372"/>
    </location>
</feature>
<feature type="domain" description="ABC transporter" evidence="10">
    <location>
        <begin position="551"/>
        <end position="780"/>
    </location>
</feature>
<comment type="caution">
    <text evidence="12">The sequence shown here is derived from an EMBL/GenBank/DDBJ whole genome shotgun (WGS) entry which is preliminary data.</text>
</comment>
<evidence type="ECO:0000256" key="4">
    <source>
        <dbReference type="ARBA" id="ARBA00022741"/>
    </source>
</evidence>
<evidence type="ECO:0000256" key="3">
    <source>
        <dbReference type="ARBA" id="ARBA00022692"/>
    </source>
</evidence>
<dbReference type="FunFam" id="1.20.1560.10:FF:000055">
    <property type="entry name" value="ABC multidrug transporter (Eurofung)"/>
    <property type="match status" value="1"/>
</dbReference>